<proteinExistence type="predicted"/>
<keyword evidence="2" id="KW-1185">Reference proteome</keyword>
<dbReference type="AlphaFoldDB" id="A0A9W7J552"/>
<dbReference type="SUPFAM" id="SSF56219">
    <property type="entry name" value="DNase I-like"/>
    <property type="match status" value="1"/>
</dbReference>
<organism evidence="1 2">
    <name type="scientific">Hibiscus trionum</name>
    <name type="common">Flower of an hour</name>
    <dbReference type="NCBI Taxonomy" id="183268"/>
    <lineage>
        <taxon>Eukaryota</taxon>
        <taxon>Viridiplantae</taxon>
        <taxon>Streptophyta</taxon>
        <taxon>Embryophyta</taxon>
        <taxon>Tracheophyta</taxon>
        <taxon>Spermatophyta</taxon>
        <taxon>Magnoliopsida</taxon>
        <taxon>eudicotyledons</taxon>
        <taxon>Gunneridae</taxon>
        <taxon>Pentapetalae</taxon>
        <taxon>rosids</taxon>
        <taxon>malvids</taxon>
        <taxon>Malvales</taxon>
        <taxon>Malvaceae</taxon>
        <taxon>Malvoideae</taxon>
        <taxon>Hibiscus</taxon>
    </lineage>
</organism>
<comment type="caution">
    <text evidence="1">The sequence shown here is derived from an EMBL/GenBank/DDBJ whole genome shotgun (WGS) entry which is preliminary data.</text>
</comment>
<accession>A0A9W7J552</accession>
<sequence length="69" mass="8164">MIVICWNCRWLETPTTVRALGKYITSKNPHIVFVCEARLDKRRVDSFRRRHGMAGCLTVEERSCSRVYF</sequence>
<evidence type="ECO:0000313" key="2">
    <source>
        <dbReference type="Proteomes" id="UP001165190"/>
    </source>
</evidence>
<protein>
    <submittedName>
        <fullName evidence="1">Uncharacterized protein</fullName>
    </submittedName>
</protein>
<dbReference type="Proteomes" id="UP001165190">
    <property type="component" value="Unassembled WGS sequence"/>
</dbReference>
<evidence type="ECO:0000313" key="1">
    <source>
        <dbReference type="EMBL" id="GMJ08227.1"/>
    </source>
</evidence>
<dbReference type="InterPro" id="IPR036691">
    <property type="entry name" value="Endo/exonu/phosph_ase_sf"/>
</dbReference>
<name>A0A9W7J552_HIBTR</name>
<dbReference type="EMBL" id="BSYR01000050">
    <property type="protein sequence ID" value="GMJ08227.1"/>
    <property type="molecule type" value="Genomic_DNA"/>
</dbReference>
<gene>
    <name evidence="1" type="ORF">HRI_004491900</name>
</gene>
<dbReference type="Gene3D" id="3.60.10.10">
    <property type="entry name" value="Endonuclease/exonuclease/phosphatase"/>
    <property type="match status" value="1"/>
</dbReference>
<reference evidence="1" key="1">
    <citation type="submission" date="2023-05" db="EMBL/GenBank/DDBJ databases">
        <title>Genome and transcriptome analyses reveal genes involved in the formation of fine ridges on petal epidermal cells in Hibiscus trionum.</title>
        <authorList>
            <person name="Koshimizu S."/>
            <person name="Masuda S."/>
            <person name="Ishii T."/>
            <person name="Shirasu K."/>
            <person name="Hoshino A."/>
            <person name="Arita M."/>
        </authorList>
    </citation>
    <scope>NUCLEOTIDE SEQUENCE</scope>
    <source>
        <strain evidence="1">Hamamatsu line</strain>
    </source>
</reference>
<dbReference type="OrthoDB" id="913635at2759"/>